<accession>A0A1T4JLD1</accession>
<keyword evidence="2" id="KW-1185">Reference proteome</keyword>
<protein>
    <recommendedName>
        <fullName evidence="3">Restriction endonuclease</fullName>
    </recommendedName>
</protein>
<dbReference type="OrthoDB" id="8479565at2"/>
<evidence type="ECO:0000313" key="2">
    <source>
        <dbReference type="Proteomes" id="UP000190092"/>
    </source>
</evidence>
<dbReference type="EMBL" id="FUWJ01000001">
    <property type="protein sequence ID" value="SJZ30923.1"/>
    <property type="molecule type" value="Genomic_DNA"/>
</dbReference>
<proteinExistence type="predicted"/>
<sequence>MQLEVTRFKSMHIALKELERFIRDGEHLQTGKPLRQMHDLRSREALGNWLLCAAVNHGFVRDRLIFSSDPRGGDGIIQDTEGGTTWDMEHVIVPASRDGSAQDETALIQKAIQDKQNKGGRAYASGKTLVVFSNARGGEWYPNRVGRALPEPLDFDAVWVVCLQGVVDGGYTYGVTRLERTHSPVWRVHIAPDFGSWTVEPVQ</sequence>
<evidence type="ECO:0000313" key="1">
    <source>
        <dbReference type="EMBL" id="SJZ30923.1"/>
    </source>
</evidence>
<dbReference type="Proteomes" id="UP000190092">
    <property type="component" value="Unassembled WGS sequence"/>
</dbReference>
<dbReference type="RefSeq" id="WP_085931873.1">
    <property type="nucleotide sequence ID" value="NZ_FUWJ01000001.1"/>
</dbReference>
<evidence type="ECO:0008006" key="3">
    <source>
        <dbReference type="Google" id="ProtNLM"/>
    </source>
</evidence>
<dbReference type="AlphaFoldDB" id="A0A1T4JLD1"/>
<name>A0A1T4JLD1_9HYPH</name>
<gene>
    <name evidence="1" type="ORF">SAMN02745126_00098</name>
</gene>
<reference evidence="2" key="1">
    <citation type="submission" date="2017-02" db="EMBL/GenBank/DDBJ databases">
        <authorList>
            <person name="Varghese N."/>
            <person name="Submissions S."/>
        </authorList>
    </citation>
    <scope>NUCLEOTIDE SEQUENCE [LARGE SCALE GENOMIC DNA]</scope>
    <source>
        <strain evidence="2">ATCC 27094</strain>
    </source>
</reference>
<organism evidence="1 2">
    <name type="scientific">Enhydrobacter aerosaccus</name>
    <dbReference type="NCBI Taxonomy" id="225324"/>
    <lineage>
        <taxon>Bacteria</taxon>
        <taxon>Pseudomonadati</taxon>
        <taxon>Pseudomonadota</taxon>
        <taxon>Alphaproteobacteria</taxon>
        <taxon>Hyphomicrobiales</taxon>
        <taxon>Enhydrobacter</taxon>
    </lineage>
</organism>